<organism evidence="1">
    <name type="scientific">freshwater metagenome</name>
    <dbReference type="NCBI Taxonomy" id="449393"/>
    <lineage>
        <taxon>unclassified sequences</taxon>
        <taxon>metagenomes</taxon>
        <taxon>ecological metagenomes</taxon>
    </lineage>
</organism>
<dbReference type="AlphaFoldDB" id="A0A6J6UXH2"/>
<proteinExistence type="predicted"/>
<gene>
    <name evidence="1" type="ORF">UFOPK2852_00935</name>
</gene>
<evidence type="ECO:0000313" key="1">
    <source>
        <dbReference type="EMBL" id="CAB4763413.1"/>
    </source>
</evidence>
<dbReference type="EMBL" id="CAEZZJ010000132">
    <property type="protein sequence ID" value="CAB4763413.1"/>
    <property type="molecule type" value="Genomic_DNA"/>
</dbReference>
<protein>
    <submittedName>
        <fullName evidence="1">Unannotated protein</fullName>
    </submittedName>
</protein>
<accession>A0A6J6UXH2</accession>
<name>A0A6J6UXH2_9ZZZZ</name>
<reference evidence="1" key="1">
    <citation type="submission" date="2020-05" db="EMBL/GenBank/DDBJ databases">
        <authorList>
            <person name="Chiriac C."/>
            <person name="Salcher M."/>
            <person name="Ghai R."/>
            <person name="Kavagutti S V."/>
        </authorList>
    </citation>
    <scope>NUCLEOTIDE SEQUENCE</scope>
</reference>
<sequence length="108" mass="11607">MLEVRPVPLTKSVIAFRTGVGVATATSGSPISKSFPLLTKYFNSSPVRPITKVFGLAGVSLREEMNAGTTSRFPLDTSEFAPPVIAQKLVIDNEKIATKTVTADSRWP</sequence>